<dbReference type="GO" id="GO:0044716">
    <property type="term" value="F:8-oxo-GDP phosphatase activity"/>
    <property type="evidence" value="ECO:0007669"/>
    <property type="project" value="TreeGrafter"/>
</dbReference>
<dbReference type="PRINTS" id="PR00502">
    <property type="entry name" value="NUDIXFAMILY"/>
</dbReference>
<evidence type="ECO:0000256" key="5">
    <source>
        <dbReference type="ARBA" id="ARBA00022723"/>
    </source>
</evidence>
<dbReference type="EMBL" id="ATBY01000002">
    <property type="protein sequence ID" value="EPD70983.1"/>
    <property type="molecule type" value="Genomic_DNA"/>
</dbReference>
<keyword evidence="4" id="KW-0235">DNA replication</keyword>
<evidence type="ECO:0000313" key="14">
    <source>
        <dbReference type="EMBL" id="EPD70983.1"/>
    </source>
</evidence>
<dbReference type="InterPro" id="IPR020084">
    <property type="entry name" value="NUDIX_hydrolase_CS"/>
</dbReference>
<evidence type="ECO:0000256" key="9">
    <source>
        <dbReference type="ARBA" id="ARBA00023204"/>
    </source>
</evidence>
<evidence type="ECO:0000256" key="8">
    <source>
        <dbReference type="ARBA" id="ARBA00022842"/>
    </source>
</evidence>
<dbReference type="PANTHER" id="PTHR47707:SF1">
    <property type="entry name" value="NUDIX HYDROLASE FAMILY PROTEIN"/>
    <property type="match status" value="1"/>
</dbReference>
<dbReference type="EC" id="3.6.1.55" evidence="11"/>
<gene>
    <name evidence="14" type="ORF">HMPREF1219_00278</name>
</gene>
<keyword evidence="5" id="KW-0479">Metal-binding</keyword>
<proteinExistence type="inferred from homology"/>
<accession>S2Z2H9</accession>
<protein>
    <recommendedName>
        <fullName evidence="11">8-oxo-dGTP diphosphatase</fullName>
        <ecNumber evidence="11">3.6.1.55</ecNumber>
    </recommendedName>
</protein>
<dbReference type="GO" id="GO:0008413">
    <property type="term" value="F:8-oxo-7,8-dihydroguanosine triphosphate pyrophosphatase activity"/>
    <property type="evidence" value="ECO:0007669"/>
    <property type="project" value="TreeGrafter"/>
</dbReference>
<dbReference type="RefSeq" id="WP_016457202.1">
    <property type="nucleotide sequence ID" value="NZ_KE150446.1"/>
</dbReference>
<evidence type="ECO:0000256" key="12">
    <source>
        <dbReference type="RuleBase" id="RU003476"/>
    </source>
</evidence>
<dbReference type="InterPro" id="IPR047127">
    <property type="entry name" value="MutT-like"/>
</dbReference>
<dbReference type="AlphaFoldDB" id="S2Z2H9"/>
<dbReference type="InterPro" id="IPR000086">
    <property type="entry name" value="NUDIX_hydrolase_dom"/>
</dbReference>
<keyword evidence="15" id="KW-1185">Reference proteome</keyword>
<evidence type="ECO:0000256" key="3">
    <source>
        <dbReference type="ARBA" id="ARBA00022457"/>
    </source>
</evidence>
<dbReference type="GO" id="GO:0006260">
    <property type="term" value="P:DNA replication"/>
    <property type="evidence" value="ECO:0007669"/>
    <property type="project" value="UniProtKB-KW"/>
</dbReference>
<dbReference type="Pfam" id="PF00293">
    <property type="entry name" value="NUDIX"/>
    <property type="match status" value="1"/>
</dbReference>
<dbReference type="GO" id="GO:0035539">
    <property type="term" value="F:8-oxo-7,8-dihydrodeoxyguanosine triphosphate pyrophosphatase activity"/>
    <property type="evidence" value="ECO:0007669"/>
    <property type="project" value="UniProtKB-EC"/>
</dbReference>
<dbReference type="CDD" id="cd03425">
    <property type="entry name" value="NUDIX_MutT_NudA_like"/>
    <property type="match status" value="1"/>
</dbReference>
<sequence>MKAGFTVSYTSYLPVVGGAIIRDNDGTIEVLCAQRGPGRAMSGYWEFPGGKVEPGETEEEALARELFEELDISVEVRSHVATTPYSYDFGDISLSVYVCTIEEGEPTRSEHQSLEWVPVADLSDLRWAPADIPAMEKLRDTLTS</sequence>
<dbReference type="SUPFAM" id="SSF55811">
    <property type="entry name" value="Nudix"/>
    <property type="match status" value="1"/>
</dbReference>
<dbReference type="PATRIC" id="fig|1125779.3.peg.268"/>
<keyword evidence="3" id="KW-0515">Mutator protein</keyword>
<dbReference type="InterPro" id="IPR020476">
    <property type="entry name" value="Nudix_hydrolase"/>
</dbReference>
<dbReference type="Gene3D" id="3.90.79.10">
    <property type="entry name" value="Nucleoside Triphosphate Pyrophosphohydrolase"/>
    <property type="match status" value="1"/>
</dbReference>
<keyword evidence="9" id="KW-0234">DNA repair</keyword>
<reference evidence="14 15" key="1">
    <citation type="submission" date="2013-05" db="EMBL/GenBank/DDBJ databases">
        <title>The Genome Sequence of Corynebacterium pyruviciproducens 1773O (ATCC BAA-1742).</title>
        <authorList>
            <consortium name="The Broad Institute Genomics Platform"/>
            <person name="Earl A."/>
            <person name="Ward D."/>
            <person name="Feldgarden M."/>
            <person name="Gevers D."/>
            <person name="Tong J."/>
            <person name="Walker B."/>
            <person name="Young S."/>
            <person name="Zeng Q."/>
            <person name="Gargeya S."/>
            <person name="Fitzgerald M."/>
            <person name="Haas B."/>
            <person name="Abouelleil A."/>
            <person name="Allen A.W."/>
            <person name="Alvarado L."/>
            <person name="Arachchi H.M."/>
            <person name="Berlin A.M."/>
            <person name="Chapman S.B."/>
            <person name="Gainer-Dewar J."/>
            <person name="Goldberg J."/>
            <person name="Griggs A."/>
            <person name="Gujja S."/>
            <person name="Hansen M."/>
            <person name="Howarth C."/>
            <person name="Imamovic A."/>
            <person name="Ireland A."/>
            <person name="Larimer J."/>
            <person name="McCowan C."/>
            <person name="Murphy C."/>
            <person name="Pearson M."/>
            <person name="Poon T.W."/>
            <person name="Priest M."/>
            <person name="Roberts A."/>
            <person name="Saif S."/>
            <person name="Shea T."/>
            <person name="Sisk P."/>
            <person name="Sykes S."/>
            <person name="Wortman J."/>
            <person name="Nusbaum C."/>
            <person name="Birren B."/>
        </authorList>
    </citation>
    <scope>NUCLEOTIDE SEQUENCE [LARGE SCALE GENOMIC DNA]</scope>
    <source>
        <strain evidence="14 15">ATCC BAA-1742</strain>
    </source>
</reference>
<comment type="similarity">
    <text evidence="2 12">Belongs to the Nudix hydrolase family.</text>
</comment>
<evidence type="ECO:0000256" key="7">
    <source>
        <dbReference type="ARBA" id="ARBA00022801"/>
    </source>
</evidence>
<dbReference type="InterPro" id="IPR015797">
    <property type="entry name" value="NUDIX_hydrolase-like_dom_sf"/>
</dbReference>
<comment type="cofactor">
    <cofactor evidence="1">
        <name>Mg(2+)</name>
        <dbReference type="ChEBI" id="CHEBI:18420"/>
    </cofactor>
</comment>
<dbReference type="GO" id="GO:0044715">
    <property type="term" value="F:8-oxo-dGDP phosphatase activity"/>
    <property type="evidence" value="ECO:0007669"/>
    <property type="project" value="TreeGrafter"/>
</dbReference>
<evidence type="ECO:0000259" key="13">
    <source>
        <dbReference type="PROSITE" id="PS51462"/>
    </source>
</evidence>
<evidence type="ECO:0000256" key="10">
    <source>
        <dbReference type="ARBA" id="ARBA00035861"/>
    </source>
</evidence>
<name>S2Z2H9_9CORY</name>
<evidence type="ECO:0000256" key="4">
    <source>
        <dbReference type="ARBA" id="ARBA00022705"/>
    </source>
</evidence>
<evidence type="ECO:0000256" key="11">
    <source>
        <dbReference type="ARBA" id="ARBA00038905"/>
    </source>
</evidence>
<dbReference type="GO" id="GO:0006281">
    <property type="term" value="P:DNA repair"/>
    <property type="evidence" value="ECO:0007669"/>
    <property type="project" value="UniProtKB-KW"/>
</dbReference>
<dbReference type="STRING" id="1125779.HMPREF1219_00278"/>
<dbReference type="GO" id="GO:0046872">
    <property type="term" value="F:metal ion binding"/>
    <property type="evidence" value="ECO:0007669"/>
    <property type="project" value="UniProtKB-KW"/>
</dbReference>
<evidence type="ECO:0000256" key="6">
    <source>
        <dbReference type="ARBA" id="ARBA00022763"/>
    </source>
</evidence>
<organism evidence="14 15">
    <name type="scientific">Corynebacterium pyruviciproducens ATCC BAA-1742</name>
    <dbReference type="NCBI Taxonomy" id="1125779"/>
    <lineage>
        <taxon>Bacteria</taxon>
        <taxon>Bacillati</taxon>
        <taxon>Actinomycetota</taxon>
        <taxon>Actinomycetes</taxon>
        <taxon>Mycobacteriales</taxon>
        <taxon>Corynebacteriaceae</taxon>
        <taxon>Corynebacterium</taxon>
    </lineage>
</organism>
<comment type="catalytic activity">
    <reaction evidence="10">
        <text>8-oxo-dGTP + H2O = 8-oxo-dGMP + diphosphate + H(+)</text>
        <dbReference type="Rhea" id="RHEA:31575"/>
        <dbReference type="ChEBI" id="CHEBI:15377"/>
        <dbReference type="ChEBI" id="CHEBI:15378"/>
        <dbReference type="ChEBI" id="CHEBI:33019"/>
        <dbReference type="ChEBI" id="CHEBI:63224"/>
        <dbReference type="ChEBI" id="CHEBI:77896"/>
        <dbReference type="EC" id="3.6.1.55"/>
    </reaction>
</comment>
<evidence type="ECO:0000256" key="2">
    <source>
        <dbReference type="ARBA" id="ARBA00005582"/>
    </source>
</evidence>
<dbReference type="HOGENOM" id="CLU_037162_19_1_11"/>
<keyword evidence="7 12" id="KW-0378">Hydrolase</keyword>
<dbReference type="PROSITE" id="PS51462">
    <property type="entry name" value="NUDIX"/>
    <property type="match status" value="1"/>
</dbReference>
<dbReference type="eggNOG" id="COG0494">
    <property type="taxonomic scope" value="Bacteria"/>
</dbReference>
<evidence type="ECO:0000313" key="15">
    <source>
        <dbReference type="Proteomes" id="UP000014408"/>
    </source>
</evidence>
<dbReference type="PROSITE" id="PS00893">
    <property type="entry name" value="NUDIX_BOX"/>
    <property type="match status" value="1"/>
</dbReference>
<dbReference type="PANTHER" id="PTHR47707">
    <property type="entry name" value="8-OXO-DGTP DIPHOSPHATASE"/>
    <property type="match status" value="1"/>
</dbReference>
<keyword evidence="8" id="KW-0460">Magnesium</keyword>
<evidence type="ECO:0000256" key="1">
    <source>
        <dbReference type="ARBA" id="ARBA00001946"/>
    </source>
</evidence>
<comment type="caution">
    <text evidence="14">The sequence shown here is derived from an EMBL/GenBank/DDBJ whole genome shotgun (WGS) entry which is preliminary data.</text>
</comment>
<feature type="domain" description="Nudix hydrolase" evidence="13">
    <location>
        <begin position="11"/>
        <end position="139"/>
    </location>
</feature>
<dbReference type="Proteomes" id="UP000014408">
    <property type="component" value="Unassembled WGS sequence"/>
</dbReference>
<keyword evidence="6" id="KW-0227">DNA damage</keyword>